<feature type="compositionally biased region" description="Basic residues" evidence="1">
    <location>
        <begin position="125"/>
        <end position="134"/>
    </location>
</feature>
<organism evidence="2 3">
    <name type="scientific">Plectus sambesii</name>
    <dbReference type="NCBI Taxonomy" id="2011161"/>
    <lineage>
        <taxon>Eukaryota</taxon>
        <taxon>Metazoa</taxon>
        <taxon>Ecdysozoa</taxon>
        <taxon>Nematoda</taxon>
        <taxon>Chromadorea</taxon>
        <taxon>Plectida</taxon>
        <taxon>Plectina</taxon>
        <taxon>Plectoidea</taxon>
        <taxon>Plectidae</taxon>
        <taxon>Plectus</taxon>
    </lineage>
</organism>
<dbReference type="AlphaFoldDB" id="A0A914VGI6"/>
<feature type="compositionally biased region" description="Acidic residues" evidence="1">
    <location>
        <begin position="1"/>
        <end position="11"/>
    </location>
</feature>
<feature type="compositionally biased region" description="Low complexity" evidence="1">
    <location>
        <begin position="31"/>
        <end position="50"/>
    </location>
</feature>
<feature type="compositionally biased region" description="Polar residues" evidence="1">
    <location>
        <begin position="12"/>
        <end position="30"/>
    </location>
</feature>
<proteinExistence type="predicted"/>
<dbReference type="WBParaSite" id="PSAMB.scaffold1863size27146.g15297.t1">
    <property type="protein sequence ID" value="PSAMB.scaffold1863size27146.g15297.t1"/>
    <property type="gene ID" value="PSAMB.scaffold1863size27146.g15297"/>
</dbReference>
<name>A0A914VGI6_9BILA</name>
<protein>
    <submittedName>
        <fullName evidence="3">Uncharacterized protein</fullName>
    </submittedName>
</protein>
<evidence type="ECO:0000256" key="1">
    <source>
        <dbReference type="SAM" id="MobiDB-lite"/>
    </source>
</evidence>
<accession>A0A914VGI6</accession>
<sequence>MPVLCAEEEESGQNAPISASPTLPPLQNSWSSHSIQSNVSGSSSLSSSSSFTRIGSLRKAGSAAIKNLKLLGSRQTFGGSVEHIPVDDEQDTANRARKALSSSPSPEDSDRLLMPPPAKAPPTRVRPKSSKPSD</sequence>
<evidence type="ECO:0000313" key="3">
    <source>
        <dbReference type="WBParaSite" id="PSAMB.scaffold1863size27146.g15297.t1"/>
    </source>
</evidence>
<dbReference type="Proteomes" id="UP000887566">
    <property type="component" value="Unplaced"/>
</dbReference>
<feature type="region of interest" description="Disordered" evidence="1">
    <location>
        <begin position="74"/>
        <end position="134"/>
    </location>
</feature>
<feature type="region of interest" description="Disordered" evidence="1">
    <location>
        <begin position="1"/>
        <end position="52"/>
    </location>
</feature>
<evidence type="ECO:0000313" key="2">
    <source>
        <dbReference type="Proteomes" id="UP000887566"/>
    </source>
</evidence>
<reference evidence="3" key="1">
    <citation type="submission" date="2022-11" db="UniProtKB">
        <authorList>
            <consortium name="WormBaseParasite"/>
        </authorList>
    </citation>
    <scope>IDENTIFICATION</scope>
</reference>
<keyword evidence="2" id="KW-1185">Reference proteome</keyword>